<feature type="domain" description="Acyl-CoA oxidase/dehydrogenase middle" evidence="13">
    <location>
        <begin position="31"/>
        <end position="124"/>
    </location>
</feature>
<keyword evidence="5 11" id="KW-0285">Flavoprotein</keyword>
<evidence type="ECO:0000256" key="11">
    <source>
        <dbReference type="RuleBase" id="RU362125"/>
    </source>
</evidence>
<evidence type="ECO:0000313" key="14">
    <source>
        <dbReference type="EMBL" id="PVV01983.1"/>
    </source>
</evidence>
<dbReference type="InterPro" id="IPR052547">
    <property type="entry name" value="Mito_Isobutyryl-CoADH"/>
</dbReference>
<comment type="caution">
    <text evidence="14">The sequence shown here is derived from an EMBL/GenBank/DDBJ whole genome shotgun (WGS) entry which is preliminary data.</text>
</comment>
<comment type="catalytic activity">
    <reaction evidence="9">
        <text>propanoyl-CoA + oxidized [electron-transfer flavoprotein] + H(+) = acryloyl-CoA + reduced [electron-transfer flavoprotein]</text>
        <dbReference type="Rhea" id="RHEA:31287"/>
        <dbReference type="Rhea" id="RHEA-COMP:10685"/>
        <dbReference type="Rhea" id="RHEA-COMP:10686"/>
        <dbReference type="ChEBI" id="CHEBI:15378"/>
        <dbReference type="ChEBI" id="CHEBI:57367"/>
        <dbReference type="ChEBI" id="CHEBI:57392"/>
        <dbReference type="ChEBI" id="CHEBI:57692"/>
        <dbReference type="ChEBI" id="CHEBI:58307"/>
    </reaction>
    <physiologicalReaction direction="left-to-right" evidence="9">
        <dbReference type="Rhea" id="RHEA:31288"/>
    </physiologicalReaction>
</comment>
<evidence type="ECO:0000313" key="15">
    <source>
        <dbReference type="Proteomes" id="UP000245609"/>
    </source>
</evidence>
<evidence type="ECO:0000256" key="7">
    <source>
        <dbReference type="ARBA" id="ARBA00023002"/>
    </source>
</evidence>
<protein>
    <recommendedName>
        <fullName evidence="10">Isobutyryl-CoA dehydrogenase, mitochondrial</fullName>
    </recommendedName>
</protein>
<proteinExistence type="inferred from homology"/>
<dbReference type="InterPro" id="IPR006091">
    <property type="entry name" value="Acyl-CoA_Oxase/DH_mid-dom"/>
</dbReference>
<dbReference type="Pfam" id="PF00441">
    <property type="entry name" value="Acyl-CoA_dh_1"/>
    <property type="match status" value="1"/>
</dbReference>
<name>A0A2T9ZBL0_9FUNG</name>
<dbReference type="GO" id="GO:0050660">
    <property type="term" value="F:flavin adenine dinucleotide binding"/>
    <property type="evidence" value="ECO:0007669"/>
    <property type="project" value="InterPro"/>
</dbReference>
<dbReference type="FunFam" id="1.20.140.10:FF:000001">
    <property type="entry name" value="Acyl-CoA dehydrogenase"/>
    <property type="match status" value="1"/>
</dbReference>
<dbReference type="STRING" id="133381.A0A2T9ZBL0"/>
<dbReference type="GO" id="GO:0009083">
    <property type="term" value="P:branched-chain amino acid catabolic process"/>
    <property type="evidence" value="ECO:0007669"/>
    <property type="project" value="UniProtKB-KW"/>
</dbReference>
<evidence type="ECO:0000259" key="12">
    <source>
        <dbReference type="Pfam" id="PF00441"/>
    </source>
</evidence>
<dbReference type="OrthoDB" id="9988775at2759"/>
<dbReference type="Gene3D" id="1.20.140.10">
    <property type="entry name" value="Butyryl-CoA Dehydrogenase, subunit A, domain 3"/>
    <property type="match status" value="1"/>
</dbReference>
<dbReference type="Gene3D" id="1.10.540.10">
    <property type="entry name" value="Acyl-CoA dehydrogenase/oxidase, N-terminal domain"/>
    <property type="match status" value="1"/>
</dbReference>
<evidence type="ECO:0000256" key="3">
    <source>
        <dbReference type="ARBA" id="ARBA00009347"/>
    </source>
</evidence>
<feature type="domain" description="Acyl-CoA dehydrogenase/oxidase C-terminal" evidence="12">
    <location>
        <begin position="139"/>
        <end position="287"/>
    </location>
</feature>
<reference evidence="14 15" key="1">
    <citation type="journal article" date="2018" name="MBio">
        <title>Comparative Genomics Reveals the Core Gene Toolbox for the Fungus-Insect Symbiosis.</title>
        <authorList>
            <person name="Wang Y."/>
            <person name="Stata M."/>
            <person name="Wang W."/>
            <person name="Stajich J.E."/>
            <person name="White M.M."/>
            <person name="Moncalvo J.M."/>
        </authorList>
    </citation>
    <scope>NUCLEOTIDE SEQUENCE [LARGE SCALE GENOMIC DNA]</scope>
    <source>
        <strain evidence="14 15">SC-DP-2</strain>
    </source>
</reference>
<dbReference type="InterPro" id="IPR046373">
    <property type="entry name" value="Acyl-CoA_Oxase/DH_mid-dom_sf"/>
</dbReference>
<evidence type="ECO:0000256" key="6">
    <source>
        <dbReference type="ARBA" id="ARBA00022827"/>
    </source>
</evidence>
<dbReference type="GO" id="GO:0005739">
    <property type="term" value="C:mitochondrion"/>
    <property type="evidence" value="ECO:0007669"/>
    <property type="project" value="TreeGrafter"/>
</dbReference>
<organism evidence="14 15">
    <name type="scientific">Smittium megazygosporum</name>
    <dbReference type="NCBI Taxonomy" id="133381"/>
    <lineage>
        <taxon>Eukaryota</taxon>
        <taxon>Fungi</taxon>
        <taxon>Fungi incertae sedis</taxon>
        <taxon>Zoopagomycota</taxon>
        <taxon>Kickxellomycotina</taxon>
        <taxon>Harpellomycetes</taxon>
        <taxon>Harpellales</taxon>
        <taxon>Legeriomycetaceae</taxon>
        <taxon>Smittium</taxon>
    </lineage>
</organism>
<dbReference type="Gene3D" id="2.40.110.10">
    <property type="entry name" value="Butyryl-CoA Dehydrogenase, subunit A, domain 2"/>
    <property type="match status" value="1"/>
</dbReference>
<accession>A0A2T9ZBL0</accession>
<evidence type="ECO:0000256" key="2">
    <source>
        <dbReference type="ARBA" id="ARBA00005109"/>
    </source>
</evidence>
<keyword evidence="15" id="KW-1185">Reference proteome</keyword>
<dbReference type="PANTHER" id="PTHR43831">
    <property type="entry name" value="ISOBUTYRYL-COA DEHYDROGENASE"/>
    <property type="match status" value="1"/>
</dbReference>
<evidence type="ECO:0000256" key="4">
    <source>
        <dbReference type="ARBA" id="ARBA00022456"/>
    </source>
</evidence>
<evidence type="ECO:0000259" key="13">
    <source>
        <dbReference type="Pfam" id="PF02770"/>
    </source>
</evidence>
<comment type="pathway">
    <text evidence="2">Amino-acid degradation; L-valine degradation.</text>
</comment>
<dbReference type="Proteomes" id="UP000245609">
    <property type="component" value="Unassembled WGS sequence"/>
</dbReference>
<keyword evidence="6 11" id="KW-0274">FAD</keyword>
<keyword evidence="7 11" id="KW-0560">Oxidoreductase</keyword>
<evidence type="ECO:0000256" key="5">
    <source>
        <dbReference type="ARBA" id="ARBA00022630"/>
    </source>
</evidence>
<dbReference type="SUPFAM" id="SSF56645">
    <property type="entry name" value="Acyl-CoA dehydrogenase NM domain-like"/>
    <property type="match status" value="1"/>
</dbReference>
<dbReference type="InterPro" id="IPR036250">
    <property type="entry name" value="AcylCo_DH-like_C"/>
</dbReference>
<comment type="similarity">
    <text evidence="3 11">Belongs to the acyl-CoA dehydrogenase family.</text>
</comment>
<evidence type="ECO:0000256" key="8">
    <source>
        <dbReference type="ARBA" id="ARBA00049552"/>
    </source>
</evidence>
<comment type="catalytic activity">
    <reaction evidence="8">
        <text>(2S)-2-methylbutanoyl-CoA + oxidized [electron-transfer flavoprotein] + H(+) = (2E)-2-methylbut-2-enoyl-CoA + reduced [electron-transfer flavoprotein]</text>
        <dbReference type="Rhea" id="RHEA:48256"/>
        <dbReference type="Rhea" id="RHEA-COMP:10685"/>
        <dbReference type="Rhea" id="RHEA-COMP:10686"/>
        <dbReference type="ChEBI" id="CHEBI:15378"/>
        <dbReference type="ChEBI" id="CHEBI:57337"/>
        <dbReference type="ChEBI" id="CHEBI:57692"/>
        <dbReference type="ChEBI" id="CHEBI:58307"/>
        <dbReference type="ChEBI" id="CHEBI:88166"/>
    </reaction>
    <physiologicalReaction direction="left-to-right" evidence="8">
        <dbReference type="Rhea" id="RHEA:48257"/>
    </physiologicalReaction>
</comment>
<dbReference type="SUPFAM" id="SSF47203">
    <property type="entry name" value="Acyl-CoA dehydrogenase C-terminal domain-like"/>
    <property type="match status" value="1"/>
</dbReference>
<comment type="cofactor">
    <cofactor evidence="1 11">
        <name>FAD</name>
        <dbReference type="ChEBI" id="CHEBI:57692"/>
    </cofactor>
</comment>
<dbReference type="InterPro" id="IPR009100">
    <property type="entry name" value="AcylCoA_DH/oxidase_NM_dom_sf"/>
</dbReference>
<dbReference type="PROSITE" id="PS00072">
    <property type="entry name" value="ACYL_COA_DH_1"/>
    <property type="match status" value="1"/>
</dbReference>
<dbReference type="InterPro" id="IPR006089">
    <property type="entry name" value="Acyl-CoA_DH_CS"/>
</dbReference>
<dbReference type="Pfam" id="PF02770">
    <property type="entry name" value="Acyl-CoA_dh_M"/>
    <property type="match status" value="1"/>
</dbReference>
<dbReference type="FunFam" id="2.40.110.10:FF:000001">
    <property type="entry name" value="Acyl-CoA dehydrogenase, mitochondrial"/>
    <property type="match status" value="1"/>
</dbReference>
<gene>
    <name evidence="14" type="ORF">BB560_003577</name>
</gene>
<evidence type="ECO:0000256" key="1">
    <source>
        <dbReference type="ARBA" id="ARBA00001974"/>
    </source>
</evidence>
<dbReference type="InterPro" id="IPR009075">
    <property type="entry name" value="AcylCo_DH/oxidase_C"/>
</dbReference>
<dbReference type="EMBL" id="MBFS01000671">
    <property type="protein sequence ID" value="PVV01983.1"/>
    <property type="molecule type" value="Genomic_DNA"/>
</dbReference>
<dbReference type="AlphaFoldDB" id="A0A2T9ZBL0"/>
<sequence length="289" mass="31372">MCSWMMDTFGTEEQKSKYLEKLCEMEYLGSYCLTEPGSGSDAASLSTTAKRDGNEYVLNGSKAFISNGGNSDLYLVMARTGESGPKGISTIIVPKDTPGLSFGKKESKVGWNSQPTRAVIFEDCRVPVHNLLGGKEGFGFKFAMKGLDGGRVNVSSCSIGGADASLRAVIEHVSDRKQFGKPLSYFQNTQFEIAEMASKLVASRLMVRSAARLLDAGSPTATASCAMAKQFATDACFDVCNRSLQLFGGYGYLKDYPVQQYMRDTRVHQILEGTNEIMKVIVSRSLLGV</sequence>
<dbReference type="InterPro" id="IPR037069">
    <property type="entry name" value="AcylCoA_DH/ox_N_sf"/>
</dbReference>
<evidence type="ECO:0000256" key="10">
    <source>
        <dbReference type="ARBA" id="ARBA00071686"/>
    </source>
</evidence>
<dbReference type="PANTHER" id="PTHR43831:SF1">
    <property type="entry name" value="ISOBUTYRYL-COA DEHYDROGENASE, MITOCHONDRIAL"/>
    <property type="match status" value="1"/>
</dbReference>
<dbReference type="GO" id="GO:0003995">
    <property type="term" value="F:acyl-CoA dehydrogenase activity"/>
    <property type="evidence" value="ECO:0007669"/>
    <property type="project" value="InterPro"/>
</dbReference>
<keyword evidence="4" id="KW-0101">Branched-chain amino acid catabolism</keyword>
<evidence type="ECO:0000256" key="9">
    <source>
        <dbReference type="ARBA" id="ARBA00050268"/>
    </source>
</evidence>